<dbReference type="Pfam" id="PF01565">
    <property type="entry name" value="FAD_binding_4"/>
    <property type="match status" value="1"/>
</dbReference>
<evidence type="ECO:0000256" key="3">
    <source>
        <dbReference type="HAMAP-Rule" id="MF_00037"/>
    </source>
</evidence>
<keyword evidence="1 3" id="KW-0285">Flavoprotein</keyword>
<dbReference type="Gene3D" id="3.30.43.10">
    <property type="entry name" value="Uridine Diphospho-n-acetylenolpyruvylglucosamine Reductase, domain 2"/>
    <property type="match status" value="1"/>
</dbReference>
<dbReference type="InterPro" id="IPR036318">
    <property type="entry name" value="FAD-bd_PCMH-like_sf"/>
</dbReference>
<comment type="catalytic activity">
    <reaction evidence="3">
        <text>UDP-N-acetyl-alpha-D-muramate + NADP(+) = UDP-N-acetyl-3-O-(1-carboxyvinyl)-alpha-D-glucosamine + NADPH + H(+)</text>
        <dbReference type="Rhea" id="RHEA:12248"/>
        <dbReference type="ChEBI" id="CHEBI:15378"/>
        <dbReference type="ChEBI" id="CHEBI:57783"/>
        <dbReference type="ChEBI" id="CHEBI:58349"/>
        <dbReference type="ChEBI" id="CHEBI:68483"/>
        <dbReference type="ChEBI" id="CHEBI:70757"/>
        <dbReference type="EC" id="1.3.1.98"/>
    </reaction>
</comment>
<dbReference type="InterPro" id="IPR003170">
    <property type="entry name" value="MurB"/>
</dbReference>
<keyword evidence="3" id="KW-0274">FAD</keyword>
<keyword evidence="3" id="KW-0131">Cell cycle</keyword>
<sequence>MKEVISALEAASISYTTNTPLHTYTTWKIGGPCDLLVFPRTIEEVSLCVRTLKAAKRPWIVIGKGSNLLVSDEGFRGAVLRLSGAFDSATFGGDGVVAGAGFSLITLSLQAAKHGFIGLEFASGIPGTVGGAVCMNAGAHGSDISKILSQVIVMNAHGDLVTLQATDLLFGYRDSEIQHNPWIVLEATFSLSHGEPSVISEKTKMFKEKRVRTQPLKQHSAVCSEILYRCLQRL</sequence>
<dbReference type="InterPro" id="IPR016169">
    <property type="entry name" value="FAD-bd_PCMH_sub2"/>
</dbReference>
<dbReference type="PANTHER" id="PTHR21071:SF5">
    <property type="entry name" value="UDP-N-ACETYLENOLPYRUVOYLGLUCOSAMINE REDUCTASE"/>
    <property type="match status" value="1"/>
</dbReference>
<keyword evidence="2 3" id="KW-0560">Oxidoreductase</keyword>
<keyword evidence="3" id="KW-0521">NADP</keyword>
<evidence type="ECO:0000313" key="5">
    <source>
        <dbReference type="EMBL" id="MFD2611606.1"/>
    </source>
</evidence>
<dbReference type="InterPro" id="IPR016167">
    <property type="entry name" value="FAD-bd_PCMH_sub1"/>
</dbReference>
<dbReference type="RefSeq" id="WP_377600435.1">
    <property type="nucleotide sequence ID" value="NZ_JBHUME010000005.1"/>
</dbReference>
<organism evidence="5 6">
    <name type="scientific">Paenibacillus gansuensis</name>
    <dbReference type="NCBI Taxonomy" id="306542"/>
    <lineage>
        <taxon>Bacteria</taxon>
        <taxon>Bacillati</taxon>
        <taxon>Bacillota</taxon>
        <taxon>Bacilli</taxon>
        <taxon>Bacillales</taxon>
        <taxon>Paenibacillaceae</taxon>
        <taxon>Paenibacillus</taxon>
    </lineage>
</organism>
<comment type="cofactor">
    <cofactor evidence="3">
        <name>FAD</name>
        <dbReference type="ChEBI" id="CHEBI:57692"/>
    </cofactor>
</comment>
<accession>A0ABW5P8H4</accession>
<keyword evidence="3" id="KW-0961">Cell wall biogenesis/degradation</keyword>
<proteinExistence type="inferred from homology"/>
<dbReference type="HAMAP" id="MF_00037">
    <property type="entry name" value="MurB"/>
    <property type="match status" value="1"/>
</dbReference>
<evidence type="ECO:0000313" key="6">
    <source>
        <dbReference type="Proteomes" id="UP001597541"/>
    </source>
</evidence>
<keyword evidence="3" id="KW-0963">Cytoplasm</keyword>
<comment type="subcellular location">
    <subcellularLocation>
        <location evidence="3">Cytoplasm</location>
    </subcellularLocation>
</comment>
<keyword evidence="3" id="KW-0133">Cell shape</keyword>
<dbReference type="SUPFAM" id="SSF56176">
    <property type="entry name" value="FAD-binding/transporter-associated domain-like"/>
    <property type="match status" value="1"/>
</dbReference>
<keyword evidence="3" id="KW-0132">Cell division</keyword>
<gene>
    <name evidence="3" type="primary">murB</name>
    <name evidence="5" type="ORF">ACFSUF_04130</name>
</gene>
<comment type="similarity">
    <text evidence="3">Belongs to the MurB family.</text>
</comment>
<dbReference type="Gene3D" id="3.30.465.10">
    <property type="match status" value="1"/>
</dbReference>
<dbReference type="EMBL" id="JBHUME010000005">
    <property type="protein sequence ID" value="MFD2611606.1"/>
    <property type="molecule type" value="Genomic_DNA"/>
</dbReference>
<dbReference type="PANTHER" id="PTHR21071">
    <property type="entry name" value="UDP-N-ACETYLENOLPYRUVOYLGLUCOSAMINE REDUCTASE"/>
    <property type="match status" value="1"/>
</dbReference>
<dbReference type="InterPro" id="IPR006094">
    <property type="entry name" value="Oxid_FAD_bind_N"/>
</dbReference>
<evidence type="ECO:0000256" key="1">
    <source>
        <dbReference type="ARBA" id="ARBA00022630"/>
    </source>
</evidence>
<evidence type="ECO:0000256" key="2">
    <source>
        <dbReference type="ARBA" id="ARBA00023002"/>
    </source>
</evidence>
<dbReference type="InterPro" id="IPR016166">
    <property type="entry name" value="FAD-bd_PCMH"/>
</dbReference>
<feature type="domain" description="FAD-binding PCMH-type" evidence="4">
    <location>
        <begin position="29"/>
        <end position="194"/>
    </location>
</feature>
<dbReference type="Proteomes" id="UP001597541">
    <property type="component" value="Unassembled WGS sequence"/>
</dbReference>
<protein>
    <recommendedName>
        <fullName evidence="3">UDP-N-acetylenolpyruvoylglucosamine reductase</fullName>
        <ecNumber evidence="3">1.3.1.98</ecNumber>
    </recommendedName>
    <alternativeName>
        <fullName evidence="3">UDP-N-acetylmuramate dehydrogenase</fullName>
    </alternativeName>
</protein>
<keyword evidence="6" id="KW-1185">Reference proteome</keyword>
<keyword evidence="3" id="KW-0573">Peptidoglycan synthesis</keyword>
<feature type="active site" evidence="3">
    <location>
        <position position="173"/>
    </location>
</feature>
<reference evidence="6" key="1">
    <citation type="journal article" date="2019" name="Int. J. Syst. Evol. Microbiol.">
        <title>The Global Catalogue of Microorganisms (GCM) 10K type strain sequencing project: providing services to taxonomists for standard genome sequencing and annotation.</title>
        <authorList>
            <consortium name="The Broad Institute Genomics Platform"/>
            <consortium name="The Broad Institute Genome Sequencing Center for Infectious Disease"/>
            <person name="Wu L."/>
            <person name="Ma J."/>
        </authorList>
    </citation>
    <scope>NUCLEOTIDE SEQUENCE [LARGE SCALE GENOMIC DNA]</scope>
    <source>
        <strain evidence="6">KCTC 3950</strain>
    </source>
</reference>
<name>A0ABW5P8H4_9BACL</name>
<dbReference type="PROSITE" id="PS51387">
    <property type="entry name" value="FAD_PCMH"/>
    <property type="match status" value="1"/>
</dbReference>
<evidence type="ECO:0000259" key="4">
    <source>
        <dbReference type="PROSITE" id="PS51387"/>
    </source>
</evidence>
<comment type="function">
    <text evidence="3">Cell wall formation.</text>
</comment>
<comment type="caution">
    <text evidence="5">The sequence shown here is derived from an EMBL/GenBank/DDBJ whole genome shotgun (WGS) entry which is preliminary data.</text>
</comment>
<comment type="caution">
    <text evidence="3">Lacks conserved residue(s) required for the propagation of feature annotation.</text>
</comment>
<dbReference type="EC" id="1.3.1.98" evidence="3"/>
<comment type="pathway">
    <text evidence="3">Cell wall biogenesis; peptidoglycan biosynthesis.</text>
</comment>